<evidence type="ECO:0000256" key="9">
    <source>
        <dbReference type="ARBA" id="ARBA00022857"/>
    </source>
</evidence>
<evidence type="ECO:0000256" key="13">
    <source>
        <dbReference type="PIRSR" id="PIRSR006769-1"/>
    </source>
</evidence>
<evidence type="ECO:0000256" key="6">
    <source>
        <dbReference type="ARBA" id="ARBA00022619"/>
    </source>
</evidence>
<dbReference type="PANTHER" id="PTHR38011">
    <property type="entry name" value="DIHYDROFOLATE REDUCTASE FAMILY PROTEIN (AFU_ORTHOLOGUE AFUA_8G06820)"/>
    <property type="match status" value="1"/>
</dbReference>
<feature type="binding site" evidence="15">
    <location>
        <position position="44"/>
    </location>
    <ligand>
        <name>Zn(2+)</name>
        <dbReference type="ChEBI" id="CHEBI:29105"/>
        <note>catalytic</note>
    </ligand>
</feature>
<dbReference type="PROSITE" id="PS00903">
    <property type="entry name" value="CYT_DCMP_DEAMINASES_1"/>
    <property type="match status" value="1"/>
</dbReference>
<dbReference type="CDD" id="cd01284">
    <property type="entry name" value="Riboflavin_deaminase-reductase"/>
    <property type="match status" value="1"/>
</dbReference>
<dbReference type="SUPFAM" id="SSF53597">
    <property type="entry name" value="Dihydrofolate reductase-like"/>
    <property type="match status" value="1"/>
</dbReference>
<dbReference type="Proteomes" id="UP000293520">
    <property type="component" value="Unassembled WGS sequence"/>
</dbReference>
<feature type="binding site" evidence="14">
    <location>
        <position position="198"/>
    </location>
    <ligand>
        <name>substrate</name>
    </ligand>
</feature>
<feature type="binding site" evidence="14">
    <location>
        <position position="257"/>
    </location>
    <ligand>
        <name>substrate</name>
    </ligand>
</feature>
<feature type="binding site" evidence="14">
    <location>
        <position position="190"/>
    </location>
    <ligand>
        <name>NADP(+)</name>
        <dbReference type="ChEBI" id="CHEBI:58349"/>
    </ligand>
</feature>
<feature type="binding site" evidence="14">
    <location>
        <position position="148"/>
    </location>
    <ligand>
        <name>NADP(+)</name>
        <dbReference type="ChEBI" id="CHEBI:58349"/>
    </ligand>
</feature>
<keyword evidence="8 12" id="KW-0862">Zinc</keyword>
<comment type="pathway">
    <text evidence="2 12">Cofactor biosynthesis; riboflavin biosynthesis; 5-amino-6-(D-ribitylamino)uracil from GTP: step 2/4.</text>
</comment>
<dbReference type="NCBIfam" id="TIGR00326">
    <property type="entry name" value="eubact_ribD"/>
    <property type="match status" value="1"/>
</dbReference>
<keyword evidence="6 12" id="KW-0686">Riboflavin biosynthesis</keyword>
<gene>
    <name evidence="17" type="primary">ribD</name>
    <name evidence="17" type="ORF">EYE42_01135</name>
</gene>
<dbReference type="PANTHER" id="PTHR38011:SF7">
    <property type="entry name" value="2,5-DIAMINO-6-RIBOSYLAMINO-4(3H)-PYRIMIDINONE 5'-PHOSPHATE REDUCTASE"/>
    <property type="match status" value="1"/>
</dbReference>
<evidence type="ECO:0000256" key="3">
    <source>
        <dbReference type="ARBA" id="ARBA00004910"/>
    </source>
</evidence>
<evidence type="ECO:0000256" key="8">
    <source>
        <dbReference type="ARBA" id="ARBA00022833"/>
    </source>
</evidence>
<dbReference type="InterPro" id="IPR024072">
    <property type="entry name" value="DHFR-like_dom_sf"/>
</dbReference>
<evidence type="ECO:0000256" key="12">
    <source>
        <dbReference type="PIRNR" id="PIRNR006769"/>
    </source>
</evidence>
<evidence type="ECO:0000313" key="17">
    <source>
        <dbReference type="EMBL" id="TBN44125.1"/>
    </source>
</evidence>
<feature type="binding site" evidence="14">
    <location>
        <position position="216"/>
    </location>
    <ligand>
        <name>NADP(+)</name>
        <dbReference type="ChEBI" id="CHEBI:58349"/>
    </ligand>
</feature>
<feature type="binding site" evidence="14">
    <location>
        <position position="164"/>
    </location>
    <ligand>
        <name>NADP(+)</name>
        <dbReference type="ChEBI" id="CHEBI:58349"/>
    </ligand>
</feature>
<comment type="pathway">
    <text evidence="3 12">Cofactor biosynthesis; riboflavin biosynthesis; 5-amino-6-(D-ribitylamino)uracil from GTP: step 3/4.</text>
</comment>
<keyword evidence="9 12" id="KW-0521">NADP</keyword>
<dbReference type="UniPathway" id="UPA00275">
    <property type="reaction ID" value="UER00401"/>
</dbReference>
<feature type="binding site" evidence="14">
    <location>
        <position position="194"/>
    </location>
    <ligand>
        <name>NADP(+)</name>
        <dbReference type="ChEBI" id="CHEBI:58349"/>
    </ligand>
</feature>
<protein>
    <recommendedName>
        <fullName evidence="12">Riboflavin biosynthesis protein RibD</fullName>
    </recommendedName>
    <domain>
        <recommendedName>
            <fullName evidence="12">Diaminohydroxyphosphoribosylaminopyrimidine deaminase</fullName>
            <shortName evidence="12">DRAP deaminase</shortName>
            <ecNumber evidence="12">3.5.4.26</ecNumber>
        </recommendedName>
        <alternativeName>
            <fullName evidence="12">Riboflavin-specific deaminase</fullName>
        </alternativeName>
    </domain>
    <domain>
        <recommendedName>
            <fullName evidence="12">5-amino-6-(5-phosphoribosylamino)uracil reductase</fullName>
            <ecNumber evidence="12">1.1.1.193</ecNumber>
        </recommendedName>
        <alternativeName>
            <fullName evidence="12">HTP reductase</fullName>
        </alternativeName>
    </domain>
</protein>
<dbReference type="SUPFAM" id="SSF53927">
    <property type="entry name" value="Cytidine deaminase-like"/>
    <property type="match status" value="1"/>
</dbReference>
<dbReference type="PROSITE" id="PS51747">
    <property type="entry name" value="CYT_DCMP_DEAMINASES_2"/>
    <property type="match status" value="1"/>
</dbReference>
<feature type="domain" description="CMP/dCMP-type deaminase" evidence="16">
    <location>
        <begin position="1"/>
        <end position="116"/>
    </location>
</feature>
<evidence type="ECO:0000256" key="4">
    <source>
        <dbReference type="ARBA" id="ARBA00005259"/>
    </source>
</evidence>
<feature type="binding site" evidence="14">
    <location>
        <begin position="259"/>
        <end position="265"/>
    </location>
    <ligand>
        <name>NADP(+)</name>
        <dbReference type="ChEBI" id="CHEBI:58349"/>
    </ligand>
</feature>
<comment type="catalytic activity">
    <reaction evidence="12">
        <text>2,5-diamino-6-hydroxy-4-(5-phosphoribosylamino)-pyrimidine + H2O + H(+) = 5-amino-6-(5-phospho-D-ribosylamino)uracil + NH4(+)</text>
        <dbReference type="Rhea" id="RHEA:21868"/>
        <dbReference type="ChEBI" id="CHEBI:15377"/>
        <dbReference type="ChEBI" id="CHEBI:15378"/>
        <dbReference type="ChEBI" id="CHEBI:28938"/>
        <dbReference type="ChEBI" id="CHEBI:58453"/>
        <dbReference type="ChEBI" id="CHEBI:58614"/>
        <dbReference type="EC" id="3.5.4.26"/>
    </reaction>
</comment>
<dbReference type="EC" id="3.5.4.26" evidence="12"/>
<feature type="binding site" evidence="15">
    <location>
        <position position="69"/>
    </location>
    <ligand>
        <name>Zn(2+)</name>
        <dbReference type="ChEBI" id="CHEBI:29105"/>
        <note>catalytic</note>
    </ligand>
</feature>
<name>A0A4Q9GBA7_9RHOB</name>
<proteinExistence type="inferred from homology"/>
<dbReference type="InterPro" id="IPR050765">
    <property type="entry name" value="Riboflavin_Biosynth_HTPR"/>
</dbReference>
<dbReference type="AlphaFoldDB" id="A0A4Q9GBA7"/>
<keyword evidence="12 17" id="KW-0378">Hydrolase</keyword>
<evidence type="ECO:0000256" key="15">
    <source>
        <dbReference type="PIRSR" id="PIRSR006769-3"/>
    </source>
</evidence>
<evidence type="ECO:0000256" key="11">
    <source>
        <dbReference type="ARBA" id="ARBA00023268"/>
    </source>
</evidence>
<dbReference type="PIRSF" id="PIRSF006769">
    <property type="entry name" value="RibD"/>
    <property type="match status" value="1"/>
</dbReference>
<comment type="caution">
    <text evidence="17">The sequence shown here is derived from an EMBL/GenBank/DDBJ whole genome shotgun (WGS) entry which is preliminary data.</text>
</comment>
<keyword evidence="7 12" id="KW-0479">Metal-binding</keyword>
<dbReference type="Pfam" id="PF01872">
    <property type="entry name" value="RibD_C"/>
    <property type="match status" value="1"/>
</dbReference>
<evidence type="ECO:0000256" key="5">
    <source>
        <dbReference type="ARBA" id="ARBA00007417"/>
    </source>
</evidence>
<evidence type="ECO:0000256" key="10">
    <source>
        <dbReference type="ARBA" id="ARBA00023002"/>
    </source>
</evidence>
<evidence type="ECO:0000259" key="16">
    <source>
        <dbReference type="PROSITE" id="PS51747"/>
    </source>
</evidence>
<reference evidence="17 18" key="1">
    <citation type="submission" date="2019-02" db="EMBL/GenBank/DDBJ databases">
        <title>Paracoccus subflavus sp. nov., isolated from marine sediment of the Pacific Ocean.</title>
        <authorList>
            <person name="Zhang G."/>
        </authorList>
    </citation>
    <scope>NUCLEOTIDE SEQUENCE [LARGE SCALE GENOMIC DNA]</scope>
    <source>
        <strain evidence="17 18">GY0581</strain>
    </source>
</reference>
<feature type="binding site" evidence="15">
    <location>
        <position position="78"/>
    </location>
    <ligand>
        <name>Zn(2+)</name>
        <dbReference type="ChEBI" id="CHEBI:29105"/>
        <note>catalytic</note>
    </ligand>
</feature>
<accession>A0A4Q9GBA7</accession>
<feature type="binding site" evidence="14">
    <location>
        <position position="178"/>
    </location>
    <ligand>
        <name>substrate</name>
    </ligand>
</feature>
<evidence type="ECO:0000256" key="1">
    <source>
        <dbReference type="ARBA" id="ARBA00002151"/>
    </source>
</evidence>
<comment type="similarity">
    <text evidence="4 12">In the N-terminal section; belongs to the cytidine and deoxycytidylate deaminase family.</text>
</comment>
<dbReference type="Pfam" id="PF00383">
    <property type="entry name" value="dCMP_cyt_deam_1"/>
    <property type="match status" value="1"/>
</dbReference>
<dbReference type="Gene3D" id="3.40.430.10">
    <property type="entry name" value="Dihydrofolate Reductase, subunit A"/>
    <property type="match status" value="2"/>
</dbReference>
<dbReference type="InterPro" id="IPR016193">
    <property type="entry name" value="Cytidine_deaminase-like"/>
</dbReference>
<dbReference type="OrthoDB" id="9800865at2"/>
<evidence type="ECO:0000256" key="7">
    <source>
        <dbReference type="ARBA" id="ARBA00022723"/>
    </source>
</evidence>
<dbReference type="InterPro" id="IPR002734">
    <property type="entry name" value="RibDG_C"/>
</dbReference>
<comment type="catalytic activity">
    <reaction evidence="12">
        <text>5-amino-6-(5-phospho-D-ribitylamino)uracil + NADP(+) = 5-amino-6-(5-phospho-D-ribosylamino)uracil + NADPH + H(+)</text>
        <dbReference type="Rhea" id="RHEA:17845"/>
        <dbReference type="ChEBI" id="CHEBI:15378"/>
        <dbReference type="ChEBI" id="CHEBI:57783"/>
        <dbReference type="ChEBI" id="CHEBI:58349"/>
        <dbReference type="ChEBI" id="CHEBI:58421"/>
        <dbReference type="ChEBI" id="CHEBI:58453"/>
        <dbReference type="EC" id="1.1.1.193"/>
    </reaction>
</comment>
<keyword evidence="11" id="KW-0511">Multifunctional enzyme</keyword>
<feature type="binding site" evidence="14">
    <location>
        <position position="162"/>
    </location>
    <ligand>
        <name>substrate</name>
    </ligand>
</feature>
<organism evidence="17 18">
    <name type="scientific">Paracoccus subflavus</name>
    <dbReference type="NCBI Taxonomy" id="2528244"/>
    <lineage>
        <taxon>Bacteria</taxon>
        <taxon>Pseudomonadati</taxon>
        <taxon>Pseudomonadota</taxon>
        <taxon>Alphaproteobacteria</taxon>
        <taxon>Rhodobacterales</taxon>
        <taxon>Paracoccaceae</taxon>
        <taxon>Paracoccus</taxon>
    </lineage>
</organism>
<evidence type="ECO:0000313" key="18">
    <source>
        <dbReference type="Proteomes" id="UP000293520"/>
    </source>
</evidence>
<evidence type="ECO:0000256" key="14">
    <source>
        <dbReference type="PIRSR" id="PIRSR006769-2"/>
    </source>
</evidence>
<dbReference type="InterPro" id="IPR002125">
    <property type="entry name" value="CMP_dCMP_dom"/>
</dbReference>
<dbReference type="Gene3D" id="3.40.140.10">
    <property type="entry name" value="Cytidine Deaminase, domain 2"/>
    <property type="match status" value="1"/>
</dbReference>
<comment type="function">
    <text evidence="1 12">Converts 2,5-diamino-6-(ribosylamino)-4(3h)-pyrimidinone 5'-phosphate into 5-amino-6-(ribosylamino)-2,4(1h,3h)-pyrimidinedione 5'-phosphate.</text>
</comment>
<feature type="binding site" evidence="14">
    <location>
        <position position="201"/>
    </location>
    <ligand>
        <name>substrate</name>
    </ligand>
</feature>
<keyword evidence="18" id="KW-1185">Reference proteome</keyword>
<dbReference type="InterPro" id="IPR016192">
    <property type="entry name" value="APOBEC/CMP_deaminase_Zn-bd"/>
</dbReference>
<dbReference type="GO" id="GO:0009231">
    <property type="term" value="P:riboflavin biosynthetic process"/>
    <property type="evidence" value="ECO:0007669"/>
    <property type="project" value="UniProtKB-UniPathway"/>
</dbReference>
<dbReference type="GO" id="GO:0008835">
    <property type="term" value="F:diaminohydroxyphosphoribosylaminopyrimidine deaminase activity"/>
    <property type="evidence" value="ECO:0007669"/>
    <property type="project" value="UniProtKB-EC"/>
</dbReference>
<comment type="cofactor">
    <cofactor evidence="12 15">
        <name>Zn(2+)</name>
        <dbReference type="ChEBI" id="CHEBI:29105"/>
    </cofactor>
    <text evidence="12 15">Binds 1 zinc ion.</text>
</comment>
<feature type="active site" description="Proton donor" evidence="13">
    <location>
        <position position="46"/>
    </location>
</feature>
<dbReference type="EMBL" id="SISK01000001">
    <property type="protein sequence ID" value="TBN44125.1"/>
    <property type="molecule type" value="Genomic_DNA"/>
</dbReference>
<dbReference type="GO" id="GO:0008703">
    <property type="term" value="F:5-amino-6-(5-phosphoribosylamino)uracil reductase activity"/>
    <property type="evidence" value="ECO:0007669"/>
    <property type="project" value="UniProtKB-EC"/>
</dbReference>
<dbReference type="GO" id="GO:0008270">
    <property type="term" value="F:zinc ion binding"/>
    <property type="evidence" value="ECO:0007669"/>
    <property type="project" value="InterPro"/>
</dbReference>
<comment type="similarity">
    <text evidence="5 12">In the C-terminal section; belongs to the HTP reductase family.</text>
</comment>
<evidence type="ECO:0000256" key="2">
    <source>
        <dbReference type="ARBA" id="ARBA00004882"/>
    </source>
</evidence>
<keyword evidence="10 12" id="KW-0560">Oxidoreductase</keyword>
<dbReference type="InterPro" id="IPR004794">
    <property type="entry name" value="Eubact_RibD"/>
</dbReference>
<sequence>MNHALRLARRGLGNAWPNPAVGCVILRDERIVGRGWTQPGGRPHAERMALDQAGMLARGATAYVTLEPCAHHGRTSPCAEALVKAGIARVVSAMTDPDPRVAGRGHQILRDAGIAVTEDVGQDQARQMQAGFLSRIRRGRPFLTLKLAGSFDGRIATAQGESQWITGPAARLHVHAMRLAHDAVMVGGRTARADRPSLNVRGFATPRQPVRIILTSGPVPDLPPEGPSHGPLWVVDAPVAEAMDQLAERGITRVFCEGGGVLAASLLQAGLVDQVIGYTAGVVLGADGLPSVGGMSFPRLADAPRFRLLETRRVGPDLFHRWGRLSAT</sequence>
<dbReference type="EC" id="1.1.1.193" evidence="12"/>